<gene>
    <name evidence="3" type="ORF">C6N14_05190</name>
</gene>
<accession>A0A2T5DE02</accession>
<dbReference type="EMBL" id="PYGR01000014">
    <property type="protein sequence ID" value="PTO36079.1"/>
    <property type="molecule type" value="Genomic_DNA"/>
</dbReference>
<keyword evidence="2" id="KW-0472">Membrane</keyword>
<keyword evidence="2" id="KW-0812">Transmembrane</keyword>
<organism evidence="3 4">
    <name type="scientific">Enterococcus mundtii</name>
    <dbReference type="NCBI Taxonomy" id="53346"/>
    <lineage>
        <taxon>Bacteria</taxon>
        <taxon>Bacillati</taxon>
        <taxon>Bacillota</taxon>
        <taxon>Bacilli</taxon>
        <taxon>Lactobacillales</taxon>
        <taxon>Enterococcaceae</taxon>
        <taxon>Enterococcus</taxon>
    </lineage>
</organism>
<dbReference type="RefSeq" id="WP_108145717.1">
    <property type="nucleotide sequence ID" value="NZ_PYGR01000014.1"/>
</dbReference>
<sequence length="1738" mass="192558">MTVRKKALHSFLIAGMMLGNMNGTIVHGISTVSTSNNVQTQPTKKGIETKTSNKTTSDTVVNKNTKSETTTESSKKKEQKTEEQKTKEQVKETEKLIKGLISPRYAIEPPTSIPVAPNQLSVEHGNILSEYIQNGIRSKFDISSDTLTVGDTIVLTNVSPIYYRESPIPLYKPGSGYHTRVENLSPLRDNGAAHPRPVYTINVESKSGNWRMQLTPTEQATAEDMNLGEIGVVFTRLKLAPPQEEIFEIPRFPYSYWWGNADEGGYSIERISTEFSFDGFSKTNIGNIKASVKEGSHTLEHQQKIPDPKEYIKVDNTRGTVSYEWVKVPDSTKIGKQEVSIKVSDESGRAPVTVNFDLEIKPLIKAIKDSIQIYQNDPVPKIEEIFEVTHQGSYQLSWVTSTSTSTPGMYSWQAKVLTQDGREATANVNVEIIPDEGLEIELNSIDEQQLGNTTSLLSNNRFKELIKKVSFRGTPIDIDSLELVGAESLEPNYDTVGEQILRLTVQGRRPDVNAMTKGTVEAKVNVRWGSTILMKTSNGESAGAFSLTLDNSSSNSIPLKITRGLSSPLDVPVGPQVSPFSLYYSFEVLRNQQVTYSQDVSNRATLQQIINQFGNSSSTIDVRLNDVIKIYHPEHTINSSVVMIDEKENDFTYDTPYAYYKVTAYGFEPIPLLDAEVSQKSFVLGENTKNIDPASLLKHVTINGRVIDNSLYQVESSVDFDTSTIGTRSMRLKVSMNDGLATKEFDVDYQVKWGSTILLKGLDDATVGAFSLLKENDQWALHASQGVSGTDLSQPVNNHFGRDIYYGIEVIENITTKYQYNVLGNQSIREGIEGFNQGKPLNVKQGDVIKVYHAEPTGNSLLMQDELAKDFTMGSNDAYYEVTEHGLEPILAISTDTKPQEFSLGDDAAGIDGTQLINQVTINGTELTPDLYTVKQLGNFDTTTVGQKELAIQFDTKDGVVSKVITVPYEVKWGRTIVMKSSTGGSAGVFSLQTTNTTRQLKIHHGFDSPLDERLGNDQDLYYSIEVLRGEKVQYSQKVPGRVTLQDVINSFGTNGTPAVTVQLDDVIKIYHPQKSPGSSVLMVDELEEDFTYGSDYAYYKVTTYGFEAMPVMEVHTANKAFYLAQDVSTASDAELIDRVTINGKTVDPEEYTIERRSEIDTTTIGNKNVAMRVKMNDGLSSVQLELPYQVKWGSTFVLKGEEKEGKRGIVGSFSLLDQNDELAIYATKGEDETELNAPVNPAYGRNAYYRIDILADPKNKANSLFPDNIKYTYEVAGNQTVRQAIEGFNNGQSLPVEEGDIFRVYHAETDNQNLLMWDDIVKNYTAGLNYAYYEVKNGEFEPITMIHADVASQELVLGEDTSEVDVTTLVENVAFNGQSLNTELYKVEQTGAFDTHTTGEKTVTVKVSTADGVSSTDIEVPYEVKWGSTIHLKNLKGETVGSFGLLKNSKQIEIQSVQGTDQTVLKNRVNEYDDTEVYYGIEILNERKQSKYQYEVRGTQTIEQAISRFNTGKALAVTPGDIVKVYHVDTSNNLLMAEENERNYTYGSNYAYYKVTDYGFEPTGELTVEPAQPSFAQGTERVDLKSLVKEVKVNGRVIPKNVYTVSLDGTSEIDTETMGSRFVSLDVKVDRSYGSLSTRTESSYEIVEPGQETTPGEEDANAGGAEGTDTSNDPDADGISAETGLGEGSAAEGDESKLPQTNQTINRVLPYIGACFLLIVGFVLWKRKTSKKSFDKQ</sequence>
<keyword evidence="2" id="KW-1133">Transmembrane helix</keyword>
<proteinExistence type="predicted"/>
<dbReference type="NCBIfam" id="TIGR01167">
    <property type="entry name" value="LPXTG_anchor"/>
    <property type="match status" value="1"/>
</dbReference>
<evidence type="ECO:0000256" key="2">
    <source>
        <dbReference type="SAM" id="Phobius"/>
    </source>
</evidence>
<feature type="compositionally biased region" description="Basic and acidic residues" evidence="1">
    <location>
        <begin position="73"/>
        <end position="91"/>
    </location>
</feature>
<evidence type="ECO:0000256" key="1">
    <source>
        <dbReference type="SAM" id="MobiDB-lite"/>
    </source>
</evidence>
<dbReference type="Proteomes" id="UP000244022">
    <property type="component" value="Unassembled WGS sequence"/>
</dbReference>
<reference evidence="3 4" key="1">
    <citation type="submission" date="2018-03" db="EMBL/GenBank/DDBJ databases">
        <title>Draft genome sequences of four Enterococcus mundtii strains isolated from beef slaughterhouses in Kenya.</title>
        <authorList>
            <person name="Wambui J."/>
            <person name="Stevens M."/>
            <person name="Njage P."/>
            <person name="Stephan R."/>
            <person name="Tasara T."/>
        </authorList>
    </citation>
    <scope>NUCLEOTIDE SEQUENCE [LARGE SCALE GENOMIC DNA]</scope>
    <source>
        <strain evidence="3 4">H18-EM</strain>
    </source>
</reference>
<comment type="caution">
    <text evidence="3">The sequence shown here is derived from an EMBL/GenBank/DDBJ whole genome shotgun (WGS) entry which is preliminary data.</text>
</comment>
<protein>
    <submittedName>
        <fullName evidence="3">Cell wall protein</fullName>
    </submittedName>
</protein>
<evidence type="ECO:0000313" key="3">
    <source>
        <dbReference type="EMBL" id="PTO36079.1"/>
    </source>
</evidence>
<feature type="region of interest" description="Disordered" evidence="1">
    <location>
        <begin position="35"/>
        <end position="91"/>
    </location>
</feature>
<feature type="region of interest" description="Disordered" evidence="1">
    <location>
        <begin position="1639"/>
        <end position="1700"/>
    </location>
</feature>
<feature type="compositionally biased region" description="Polar residues" evidence="1">
    <location>
        <begin position="35"/>
        <end position="58"/>
    </location>
</feature>
<feature type="compositionally biased region" description="Low complexity" evidence="1">
    <location>
        <begin position="59"/>
        <end position="72"/>
    </location>
</feature>
<feature type="transmembrane region" description="Helical" evidence="2">
    <location>
        <begin position="1709"/>
        <end position="1726"/>
    </location>
</feature>
<evidence type="ECO:0000313" key="4">
    <source>
        <dbReference type="Proteomes" id="UP000244022"/>
    </source>
</evidence>
<name>A0A2T5DE02_ENTMU</name>